<accession>A0A9Q3C3F1</accession>
<name>A0A9Q3C3F1_9BASI</name>
<dbReference type="GO" id="GO:0006397">
    <property type="term" value="P:mRNA processing"/>
    <property type="evidence" value="ECO:0007669"/>
    <property type="project" value="UniProtKB-KW"/>
</dbReference>
<sequence>MLPQTLAKSHSTNLSWRQYWQRLTFVGQVIMNALQKNTDSVQHPSPFVYCVSDPLAPAIQLPRPCSPFFSKPIDQPSDVRRPPEHLVNRFGGLCFHCGRTGHWRADYPHTKGFSNPNPRPPSPGPSHPVHQGTPEQQSQAQPTSHYQRE</sequence>
<evidence type="ECO:0008006" key="5">
    <source>
        <dbReference type="Google" id="ProtNLM"/>
    </source>
</evidence>
<reference evidence="3" key="1">
    <citation type="submission" date="2021-03" db="EMBL/GenBank/DDBJ databases">
        <title>Draft genome sequence of rust myrtle Austropuccinia psidii MF-1, a brazilian biotype.</title>
        <authorList>
            <person name="Quecine M.C."/>
            <person name="Pachon D.M.R."/>
            <person name="Bonatelli M.L."/>
            <person name="Correr F.H."/>
            <person name="Franceschini L.M."/>
            <person name="Leite T.F."/>
            <person name="Margarido G.R.A."/>
            <person name="Almeida C.A."/>
            <person name="Ferrarezi J.A."/>
            <person name="Labate C.A."/>
        </authorList>
    </citation>
    <scope>NUCLEOTIDE SEQUENCE</scope>
    <source>
        <strain evidence="3">MF-1</strain>
    </source>
</reference>
<dbReference type="GO" id="GO:0008270">
    <property type="term" value="F:zinc ion binding"/>
    <property type="evidence" value="ECO:0007669"/>
    <property type="project" value="InterPro"/>
</dbReference>
<organism evidence="3 4">
    <name type="scientific">Austropuccinia psidii MF-1</name>
    <dbReference type="NCBI Taxonomy" id="1389203"/>
    <lineage>
        <taxon>Eukaryota</taxon>
        <taxon>Fungi</taxon>
        <taxon>Dikarya</taxon>
        <taxon>Basidiomycota</taxon>
        <taxon>Pucciniomycotina</taxon>
        <taxon>Pucciniomycetes</taxon>
        <taxon>Pucciniales</taxon>
        <taxon>Sphaerophragmiaceae</taxon>
        <taxon>Austropuccinia</taxon>
    </lineage>
</organism>
<dbReference type="AlphaFoldDB" id="A0A9Q3C3F1"/>
<feature type="compositionally biased region" description="Polar residues" evidence="2">
    <location>
        <begin position="133"/>
        <end position="149"/>
    </location>
</feature>
<dbReference type="EMBL" id="AVOT02004256">
    <property type="protein sequence ID" value="MBW0475828.1"/>
    <property type="molecule type" value="Genomic_DNA"/>
</dbReference>
<evidence type="ECO:0000256" key="2">
    <source>
        <dbReference type="SAM" id="MobiDB-lite"/>
    </source>
</evidence>
<dbReference type="Proteomes" id="UP000765509">
    <property type="component" value="Unassembled WGS sequence"/>
</dbReference>
<dbReference type="InterPro" id="IPR036875">
    <property type="entry name" value="Znf_CCHC_sf"/>
</dbReference>
<evidence type="ECO:0000313" key="4">
    <source>
        <dbReference type="Proteomes" id="UP000765509"/>
    </source>
</evidence>
<dbReference type="GO" id="GO:0003676">
    <property type="term" value="F:nucleic acid binding"/>
    <property type="evidence" value="ECO:0007669"/>
    <property type="project" value="InterPro"/>
</dbReference>
<evidence type="ECO:0000313" key="3">
    <source>
        <dbReference type="EMBL" id="MBW0475828.1"/>
    </source>
</evidence>
<keyword evidence="1" id="KW-0507">mRNA processing</keyword>
<feature type="region of interest" description="Disordered" evidence="2">
    <location>
        <begin position="106"/>
        <end position="149"/>
    </location>
</feature>
<proteinExistence type="predicted"/>
<comment type="caution">
    <text evidence="3">The sequence shown here is derived from an EMBL/GenBank/DDBJ whole genome shotgun (WGS) entry which is preliminary data.</text>
</comment>
<dbReference type="SUPFAM" id="SSF57756">
    <property type="entry name" value="Retrovirus zinc finger-like domains"/>
    <property type="match status" value="1"/>
</dbReference>
<keyword evidence="4" id="KW-1185">Reference proteome</keyword>
<evidence type="ECO:0000256" key="1">
    <source>
        <dbReference type="ARBA" id="ARBA00022664"/>
    </source>
</evidence>
<protein>
    <recommendedName>
        <fullName evidence="5">CCHC-type domain-containing protein</fullName>
    </recommendedName>
</protein>
<feature type="compositionally biased region" description="Pro residues" evidence="2">
    <location>
        <begin position="117"/>
        <end position="126"/>
    </location>
</feature>
<gene>
    <name evidence="3" type="ORF">O181_015543</name>
</gene>
<dbReference type="OrthoDB" id="1099063at2759"/>